<feature type="transmembrane region" description="Helical" evidence="1">
    <location>
        <begin position="222"/>
        <end position="243"/>
    </location>
</feature>
<evidence type="ECO:0000313" key="3">
    <source>
        <dbReference type="EMBL" id="UPU34365.1"/>
    </source>
</evidence>
<feature type="transmembrane region" description="Helical" evidence="1">
    <location>
        <begin position="305"/>
        <end position="328"/>
    </location>
</feature>
<dbReference type="RefSeq" id="WP_183347317.1">
    <property type="nucleotide sequence ID" value="NZ_BLXY01000003.1"/>
</dbReference>
<reference evidence="4" key="1">
    <citation type="submission" date="2020-06" db="EMBL/GenBank/DDBJ databases">
        <title>Draft genomic sequecing of Geomonas sp. Red736.</title>
        <authorList>
            <person name="Itoh H."/>
            <person name="Xu Z.X."/>
            <person name="Ushijima N."/>
            <person name="Masuda Y."/>
            <person name="Shiratori Y."/>
            <person name="Senoo K."/>
        </authorList>
    </citation>
    <scope>NUCLEOTIDE SEQUENCE [LARGE SCALE GENOMIC DNA]</scope>
    <source>
        <strain evidence="4">Red736</strain>
    </source>
</reference>
<organism evidence="2 4">
    <name type="scientific">Geomonas paludis</name>
    <dbReference type="NCBI Taxonomy" id="2740185"/>
    <lineage>
        <taxon>Bacteria</taxon>
        <taxon>Pseudomonadati</taxon>
        <taxon>Thermodesulfobacteriota</taxon>
        <taxon>Desulfuromonadia</taxon>
        <taxon>Geobacterales</taxon>
        <taxon>Geobacteraceae</taxon>
        <taxon>Geomonas</taxon>
    </lineage>
</organism>
<feature type="transmembrane region" description="Helical" evidence="1">
    <location>
        <begin position="177"/>
        <end position="193"/>
    </location>
</feature>
<evidence type="ECO:0000313" key="4">
    <source>
        <dbReference type="Proteomes" id="UP000568888"/>
    </source>
</evidence>
<sequence>MTSGNEVQELRSNRLTVWIMLLSTAAYICVYIILGFYAHPSADDFSFANKVVKEGFIGSQRSWYLAWCGRYASTAVISAFLALFTIPESIWLLPLFLIVTTCVSFVVLMLTIWESRQGLRVLCGGLLLTALYFSGLPSTSENMYWLAGGITYQLGNALYVLLLAALVRLHRCDKANCMKLTVATGVLVAMIAGMNETVMLLQAVTLIASLLIFFAGKSHHRYHVLVLTLISIMGAAIVAAAPGNAVRSSYFPMAHDILFSLRESARSAASSFLSWGKAPRLWLATVLWIAGTASVPRRTGLRVPAIAPVSAGVLWISATTATFFPAFWSMGCPPPDRTLSICYLLFVLGWFATVTLIAYWLPLDKADLPRGGFHFIAALFAAYLFTTGNGAKALGDLAIAPGYSKQLNERYRTMRMFRGQNAELEVPVLSHYPRTIHIADIEPKKEDWKNIEYASYFHLKSIATTKLAR</sequence>
<feature type="transmembrane region" description="Helical" evidence="1">
    <location>
        <begin position="199"/>
        <end position="215"/>
    </location>
</feature>
<keyword evidence="1" id="KW-0472">Membrane</keyword>
<proteinExistence type="predicted"/>
<feature type="transmembrane region" description="Helical" evidence="1">
    <location>
        <begin position="63"/>
        <end position="84"/>
    </location>
</feature>
<dbReference type="EMBL" id="BLXY01000003">
    <property type="protein sequence ID" value="GFO64350.1"/>
    <property type="molecule type" value="Genomic_DNA"/>
</dbReference>
<keyword evidence="1" id="KW-0812">Transmembrane</keyword>
<accession>A0A6V8MW91</accession>
<protein>
    <submittedName>
        <fullName evidence="3">DUF6056 family protein</fullName>
    </submittedName>
</protein>
<dbReference type="EMBL" id="CP096574">
    <property type="protein sequence ID" value="UPU34365.1"/>
    <property type="molecule type" value="Genomic_DNA"/>
</dbReference>
<keyword evidence="5" id="KW-1185">Reference proteome</keyword>
<evidence type="ECO:0000313" key="2">
    <source>
        <dbReference type="EMBL" id="GFO64350.1"/>
    </source>
</evidence>
<dbReference type="Pfam" id="PF19528">
    <property type="entry name" value="DUF6056"/>
    <property type="match status" value="1"/>
</dbReference>
<dbReference type="AlphaFoldDB" id="A0A6V8MW91"/>
<name>A0A6V8MW91_9BACT</name>
<evidence type="ECO:0000256" key="1">
    <source>
        <dbReference type="SAM" id="Phobius"/>
    </source>
</evidence>
<reference evidence="2" key="2">
    <citation type="journal article" date="2021" name="Int. J. Syst. Evol. Microbiol.">
        <title>Geomonas silvestris sp. nov., Geomonas paludis sp. nov. and Geomonas limicola sp. nov., isolated from terrestrial environments, and emended description of the genus Geomonas.</title>
        <authorList>
            <person name="Itoh H."/>
            <person name="Xu Z."/>
            <person name="Masuda Y."/>
            <person name="Ushijima N."/>
            <person name="Hayakawa C."/>
            <person name="Shiratori Y."/>
            <person name="Senoo K."/>
        </authorList>
    </citation>
    <scope>NUCLEOTIDE SEQUENCE</scope>
    <source>
        <strain evidence="2">Red736</strain>
    </source>
</reference>
<feature type="transmembrane region" description="Helical" evidence="1">
    <location>
        <begin position="90"/>
        <end position="112"/>
    </location>
</feature>
<feature type="transmembrane region" description="Helical" evidence="1">
    <location>
        <begin position="119"/>
        <end position="137"/>
    </location>
</feature>
<feature type="transmembrane region" description="Helical" evidence="1">
    <location>
        <begin position="340"/>
        <end position="361"/>
    </location>
</feature>
<reference evidence="3" key="3">
    <citation type="submission" date="2022-04" db="EMBL/GenBank/DDBJ databases">
        <authorList>
            <person name="Liu G."/>
        </authorList>
    </citation>
    <scope>NUCLEOTIDE SEQUENCE</scope>
    <source>
        <strain evidence="3">RG22</strain>
    </source>
</reference>
<feature type="transmembrane region" description="Helical" evidence="1">
    <location>
        <begin position="15"/>
        <end position="37"/>
    </location>
</feature>
<feature type="transmembrane region" description="Helical" evidence="1">
    <location>
        <begin position="143"/>
        <end position="165"/>
    </location>
</feature>
<dbReference type="Proteomes" id="UP000831485">
    <property type="component" value="Chromosome"/>
</dbReference>
<keyword evidence="1" id="KW-1133">Transmembrane helix</keyword>
<feature type="transmembrane region" description="Helical" evidence="1">
    <location>
        <begin position="373"/>
        <end position="391"/>
    </location>
</feature>
<gene>
    <name evidence="2" type="ORF">GMPD_22690</name>
    <name evidence="3" type="ORF">M1B72_12985</name>
</gene>
<dbReference type="InterPro" id="IPR045691">
    <property type="entry name" value="DUF6056"/>
</dbReference>
<evidence type="ECO:0000313" key="5">
    <source>
        <dbReference type="Proteomes" id="UP000831485"/>
    </source>
</evidence>
<dbReference type="Proteomes" id="UP000568888">
    <property type="component" value="Unassembled WGS sequence"/>
</dbReference>